<feature type="region of interest" description="Disordered" evidence="1">
    <location>
        <begin position="283"/>
        <end position="327"/>
    </location>
</feature>
<gene>
    <name evidence="2" type="ORF">M408DRAFT_327414</name>
</gene>
<sequence>MDIDGPDSLLARPSPTIATIFRPPSPPHSRSYENIKRASFSSQVSSRRSSHSRRRRLDAHRKSDASSFGDRRGSQPIVNFRPLDHPPGSAGLPQQQPISQLPNYDPHIYDQLSTFTFGAPPSGSAPPSASGPTFGSPSQPTIRRRRSYSQSADDTDASVEEVDEEERLHEERAKLRAMDDGSRRPSLPINFPPGADRRRSTIFRLANGVDGMHMDNVPEERPQETMSLPSRLEPKPLPALPLAPFHALQSQPQLLHVQRAELRSRLEASVAASATAAAAASGYDHSYSMEPESDAGSPKPGSDASNAPSPQANGSDARESSPSGGVMESAGFQAILDHEWGTAFHIPANLSPRSSLAEDPFMKMVEQFDPVYNRNKYAWTFKKLPSLKKQANGANEARTGSEPPNGTPGPSAKGKEREAEKEQPEVVMWNCQNVGQYGMWPGRSTANGEHRRPSVLYAVSGEGSKRRGPTYLIHKHSRCHAFSIFQGYQVTGQKILASHAMLLSNKAIQYSFANSPEHKSSSKPARPHEPYEDDPDVMKLQTHQLVEEEPEMSMPYKSQEPADVSTGSPKPASKRHSLPTPDRTLSRKNSNDMLRTPARGAPLSLPQEEEKSEMETLAEKTEGSVTSSSTLTPAPRITPHAIAFEAMDHTMTSHALHRASNTRFEWFRRAFGTGKPVGTAPRYPGHNVHPTQTSIDSAYSPPWLLMAPQSVKQEEERIIQNLNDSFRAVGLIPPPKTRTPGHAPKSRRSKPRSAIIDSIPRDAMMMLMPLWIAEGGSATGVSKHHVPMTERTYLLVYYVPFDSSSRSGESSRSAAASKKRPRKNHDRSDRKKSLVSDRTMLSTTLEEMPPVPPIPEPMPKKPKKCSFRVVARMLTYADVRESGIKLPRFGLAVHGSLSDALVGNPTYHAMGENYSAVIAVCHGAESGMELVTEGLDKLGLRRVQRGLADEQQIALGAMEMDATAMEEELEARQQPLTPIGKSVVEMIFAGCVSILEVGFR</sequence>
<feature type="region of interest" description="Disordered" evidence="1">
    <location>
        <begin position="388"/>
        <end position="423"/>
    </location>
</feature>
<feature type="compositionally biased region" description="Basic and acidic residues" evidence="1">
    <location>
        <begin position="413"/>
        <end position="423"/>
    </location>
</feature>
<feature type="compositionally biased region" description="Basic residues" evidence="1">
    <location>
        <begin position="48"/>
        <end position="59"/>
    </location>
</feature>
<dbReference type="OrthoDB" id="3357948at2759"/>
<reference evidence="3" key="2">
    <citation type="submission" date="2015-01" db="EMBL/GenBank/DDBJ databases">
        <title>Evolutionary Origins and Diversification of the Mycorrhizal Mutualists.</title>
        <authorList>
            <consortium name="DOE Joint Genome Institute"/>
            <consortium name="Mycorrhizal Genomics Consortium"/>
            <person name="Kohler A."/>
            <person name="Kuo A."/>
            <person name="Nagy L.G."/>
            <person name="Floudas D."/>
            <person name="Copeland A."/>
            <person name="Barry K.W."/>
            <person name="Cichocki N."/>
            <person name="Veneault-Fourrey C."/>
            <person name="LaButti K."/>
            <person name="Lindquist E.A."/>
            <person name="Lipzen A."/>
            <person name="Lundell T."/>
            <person name="Morin E."/>
            <person name="Murat C."/>
            <person name="Riley R."/>
            <person name="Ohm R."/>
            <person name="Sun H."/>
            <person name="Tunlid A."/>
            <person name="Henrissat B."/>
            <person name="Grigoriev I.V."/>
            <person name="Hibbett D.S."/>
            <person name="Martin F."/>
        </authorList>
    </citation>
    <scope>NUCLEOTIDE SEQUENCE [LARGE SCALE GENOMIC DNA]</scope>
    <source>
        <strain evidence="3">MAFF 305830</strain>
    </source>
</reference>
<keyword evidence="3" id="KW-1185">Reference proteome</keyword>
<protein>
    <submittedName>
        <fullName evidence="2">Uncharacterized protein</fullName>
    </submittedName>
</protein>
<dbReference type="HOGENOM" id="CLU_012020_0_0_1"/>
<accession>A0A0C2WYI8</accession>
<reference evidence="2 3" key="1">
    <citation type="submission" date="2014-04" db="EMBL/GenBank/DDBJ databases">
        <authorList>
            <consortium name="DOE Joint Genome Institute"/>
            <person name="Kuo A."/>
            <person name="Zuccaro A."/>
            <person name="Kohler A."/>
            <person name="Nagy L.G."/>
            <person name="Floudas D."/>
            <person name="Copeland A."/>
            <person name="Barry K.W."/>
            <person name="Cichocki N."/>
            <person name="Veneault-Fourrey C."/>
            <person name="LaButti K."/>
            <person name="Lindquist E.A."/>
            <person name="Lipzen A."/>
            <person name="Lundell T."/>
            <person name="Morin E."/>
            <person name="Murat C."/>
            <person name="Sun H."/>
            <person name="Tunlid A."/>
            <person name="Henrissat B."/>
            <person name="Grigoriev I.V."/>
            <person name="Hibbett D.S."/>
            <person name="Martin F."/>
            <person name="Nordberg H.P."/>
            <person name="Cantor M.N."/>
            <person name="Hua S.X."/>
        </authorList>
    </citation>
    <scope>NUCLEOTIDE SEQUENCE [LARGE SCALE GENOMIC DNA]</scope>
    <source>
        <strain evidence="2 3">MAFF 305830</strain>
    </source>
</reference>
<feature type="region of interest" description="Disordered" evidence="1">
    <location>
        <begin position="548"/>
        <end position="634"/>
    </location>
</feature>
<feature type="region of interest" description="Disordered" evidence="1">
    <location>
        <begin position="803"/>
        <end position="862"/>
    </location>
</feature>
<feature type="compositionally biased region" description="Low complexity" evidence="1">
    <location>
        <begin position="803"/>
        <end position="816"/>
    </location>
</feature>
<feature type="compositionally biased region" description="Polar residues" evidence="1">
    <location>
        <begin position="303"/>
        <end position="314"/>
    </location>
</feature>
<feature type="region of interest" description="Disordered" evidence="1">
    <location>
        <begin position="514"/>
        <end position="535"/>
    </location>
</feature>
<feature type="compositionally biased region" description="Low complexity" evidence="1">
    <location>
        <begin position="116"/>
        <end position="138"/>
    </location>
</feature>
<dbReference type="STRING" id="933852.A0A0C2WYI8"/>
<feature type="compositionally biased region" description="Basic and acidic residues" evidence="1">
    <location>
        <begin position="826"/>
        <end position="835"/>
    </location>
</feature>
<feature type="compositionally biased region" description="Polar residues" evidence="1">
    <location>
        <begin position="623"/>
        <end position="632"/>
    </location>
</feature>
<feature type="region of interest" description="Disordered" evidence="1">
    <location>
        <begin position="1"/>
        <end position="169"/>
    </location>
</feature>
<evidence type="ECO:0000256" key="1">
    <source>
        <dbReference type="SAM" id="MobiDB-lite"/>
    </source>
</evidence>
<proteinExistence type="predicted"/>
<dbReference type="AlphaFoldDB" id="A0A0C2WYI8"/>
<evidence type="ECO:0000313" key="3">
    <source>
        <dbReference type="Proteomes" id="UP000054097"/>
    </source>
</evidence>
<name>A0A0C2WYI8_SERVB</name>
<feature type="region of interest" description="Disordered" evidence="1">
    <location>
        <begin position="729"/>
        <end position="758"/>
    </location>
</feature>
<feature type="compositionally biased region" description="Acidic residues" evidence="1">
    <location>
        <begin position="153"/>
        <end position="165"/>
    </location>
</feature>
<organism evidence="2 3">
    <name type="scientific">Serendipita vermifera MAFF 305830</name>
    <dbReference type="NCBI Taxonomy" id="933852"/>
    <lineage>
        <taxon>Eukaryota</taxon>
        <taxon>Fungi</taxon>
        <taxon>Dikarya</taxon>
        <taxon>Basidiomycota</taxon>
        <taxon>Agaricomycotina</taxon>
        <taxon>Agaricomycetes</taxon>
        <taxon>Sebacinales</taxon>
        <taxon>Serendipitaceae</taxon>
        <taxon>Serendipita</taxon>
    </lineage>
</organism>
<evidence type="ECO:0000313" key="2">
    <source>
        <dbReference type="EMBL" id="KIM31123.1"/>
    </source>
</evidence>
<feature type="compositionally biased region" description="Basic and acidic residues" evidence="1">
    <location>
        <begin position="516"/>
        <end position="530"/>
    </location>
</feature>
<dbReference type="Proteomes" id="UP000054097">
    <property type="component" value="Unassembled WGS sequence"/>
</dbReference>
<dbReference type="EMBL" id="KN824282">
    <property type="protein sequence ID" value="KIM31123.1"/>
    <property type="molecule type" value="Genomic_DNA"/>
</dbReference>
<feature type="compositionally biased region" description="Basic and acidic residues" evidence="1">
    <location>
        <begin position="60"/>
        <end position="73"/>
    </location>
</feature>
<feature type="region of interest" description="Disordered" evidence="1">
    <location>
        <begin position="176"/>
        <end position="195"/>
    </location>
</feature>
<feature type="compositionally biased region" description="Polar residues" evidence="1">
    <location>
        <begin position="92"/>
        <end position="102"/>
    </location>
</feature>
<feature type="compositionally biased region" description="Basic and acidic residues" evidence="1">
    <location>
        <begin position="613"/>
        <end position="622"/>
    </location>
</feature>
<feature type="compositionally biased region" description="Low complexity" evidence="1">
    <location>
        <begin position="37"/>
        <end position="47"/>
    </location>
</feature>